<reference evidence="1 2" key="1">
    <citation type="journal article" date="2019" name="Commun. Biol.">
        <title>The bagworm genome reveals a unique fibroin gene that provides high tensile strength.</title>
        <authorList>
            <person name="Kono N."/>
            <person name="Nakamura H."/>
            <person name="Ohtoshi R."/>
            <person name="Tomita M."/>
            <person name="Numata K."/>
            <person name="Arakawa K."/>
        </authorList>
    </citation>
    <scope>NUCLEOTIDE SEQUENCE [LARGE SCALE GENOMIC DNA]</scope>
</reference>
<keyword evidence="2" id="KW-1185">Reference proteome</keyword>
<gene>
    <name evidence="1" type="ORF">EVAR_76840_1</name>
</gene>
<comment type="caution">
    <text evidence="1">The sequence shown here is derived from an EMBL/GenBank/DDBJ whole genome shotgun (WGS) entry which is preliminary data.</text>
</comment>
<sequence length="126" mass="13910">MGPVCCRRPATVRGRYLERAPAAPFNEISSARRKSVTDFLHITALKGHVRAAKSGAILTAASARRLHINMLNLETNSQDNTYNTEDADTIPGAYRSAFSKYGADCKINRGDEKHRRENSHVATARP</sequence>
<proteinExistence type="predicted"/>
<name>A0A4C1Z0X7_EUMVA</name>
<accession>A0A4C1Z0X7</accession>
<evidence type="ECO:0000313" key="1">
    <source>
        <dbReference type="EMBL" id="GBP80255.1"/>
    </source>
</evidence>
<dbReference type="Proteomes" id="UP000299102">
    <property type="component" value="Unassembled WGS sequence"/>
</dbReference>
<organism evidence="1 2">
    <name type="scientific">Eumeta variegata</name>
    <name type="common">Bagworm moth</name>
    <name type="synonym">Eumeta japonica</name>
    <dbReference type="NCBI Taxonomy" id="151549"/>
    <lineage>
        <taxon>Eukaryota</taxon>
        <taxon>Metazoa</taxon>
        <taxon>Ecdysozoa</taxon>
        <taxon>Arthropoda</taxon>
        <taxon>Hexapoda</taxon>
        <taxon>Insecta</taxon>
        <taxon>Pterygota</taxon>
        <taxon>Neoptera</taxon>
        <taxon>Endopterygota</taxon>
        <taxon>Lepidoptera</taxon>
        <taxon>Glossata</taxon>
        <taxon>Ditrysia</taxon>
        <taxon>Tineoidea</taxon>
        <taxon>Psychidae</taxon>
        <taxon>Oiketicinae</taxon>
        <taxon>Eumeta</taxon>
    </lineage>
</organism>
<evidence type="ECO:0000313" key="2">
    <source>
        <dbReference type="Proteomes" id="UP000299102"/>
    </source>
</evidence>
<protein>
    <submittedName>
        <fullName evidence="1">Uncharacterized protein</fullName>
    </submittedName>
</protein>
<dbReference type="AlphaFoldDB" id="A0A4C1Z0X7"/>
<dbReference type="EMBL" id="BGZK01001453">
    <property type="protein sequence ID" value="GBP80255.1"/>
    <property type="molecule type" value="Genomic_DNA"/>
</dbReference>